<keyword evidence="3" id="KW-1003">Cell membrane</keyword>
<evidence type="ECO:0000256" key="7">
    <source>
        <dbReference type="SAM" id="Phobius"/>
    </source>
</evidence>
<keyword evidence="10" id="KW-1185">Reference proteome</keyword>
<dbReference type="PANTHER" id="PTHR23501:SF197">
    <property type="entry name" value="COMD"/>
    <property type="match status" value="1"/>
</dbReference>
<dbReference type="PANTHER" id="PTHR23501">
    <property type="entry name" value="MAJOR FACILITATOR SUPERFAMILY"/>
    <property type="match status" value="1"/>
</dbReference>
<dbReference type="CDD" id="cd17502">
    <property type="entry name" value="MFS_Azr1_MDR_like"/>
    <property type="match status" value="1"/>
</dbReference>
<evidence type="ECO:0000256" key="5">
    <source>
        <dbReference type="ARBA" id="ARBA00022989"/>
    </source>
</evidence>
<evidence type="ECO:0000256" key="2">
    <source>
        <dbReference type="ARBA" id="ARBA00022448"/>
    </source>
</evidence>
<dbReference type="Gene3D" id="1.20.1250.20">
    <property type="entry name" value="MFS general substrate transporter like domains"/>
    <property type="match status" value="1"/>
</dbReference>
<dbReference type="RefSeq" id="WP_189007524.1">
    <property type="nucleotide sequence ID" value="NZ_BMOD01000029.1"/>
</dbReference>
<dbReference type="PRINTS" id="PR01036">
    <property type="entry name" value="TCRTETB"/>
</dbReference>
<comment type="caution">
    <text evidence="9">The sequence shown here is derived from an EMBL/GenBank/DDBJ whole genome shotgun (WGS) entry which is preliminary data.</text>
</comment>
<keyword evidence="6 7" id="KW-0472">Membrane</keyword>
<evidence type="ECO:0000256" key="3">
    <source>
        <dbReference type="ARBA" id="ARBA00022475"/>
    </source>
</evidence>
<dbReference type="Gene3D" id="1.20.1720.10">
    <property type="entry name" value="Multidrug resistance protein D"/>
    <property type="match status" value="1"/>
</dbReference>
<feature type="domain" description="Major facilitator superfamily (MFS) profile" evidence="8">
    <location>
        <begin position="19"/>
        <end position="455"/>
    </location>
</feature>
<gene>
    <name evidence="9" type="ORF">GCM10008938_45540</name>
</gene>
<organism evidence="9 10">
    <name type="scientific">Deinococcus roseus</name>
    <dbReference type="NCBI Taxonomy" id="392414"/>
    <lineage>
        <taxon>Bacteria</taxon>
        <taxon>Thermotogati</taxon>
        <taxon>Deinococcota</taxon>
        <taxon>Deinococci</taxon>
        <taxon>Deinococcales</taxon>
        <taxon>Deinococcaceae</taxon>
        <taxon>Deinococcus</taxon>
    </lineage>
</organism>
<feature type="transmembrane region" description="Helical" evidence="7">
    <location>
        <begin position="110"/>
        <end position="131"/>
    </location>
</feature>
<evidence type="ECO:0000256" key="1">
    <source>
        <dbReference type="ARBA" id="ARBA00004651"/>
    </source>
</evidence>
<evidence type="ECO:0000313" key="10">
    <source>
        <dbReference type="Proteomes" id="UP000632222"/>
    </source>
</evidence>
<feature type="transmembrane region" description="Helical" evidence="7">
    <location>
        <begin position="340"/>
        <end position="360"/>
    </location>
</feature>
<dbReference type="InterPro" id="IPR020846">
    <property type="entry name" value="MFS_dom"/>
</dbReference>
<protein>
    <submittedName>
        <fullName evidence="9">MFS transporter</fullName>
    </submittedName>
</protein>
<sequence>MTQVSTQPPAYTQQQKMATLIGVLLALFLAALDQTVVSTATPEIIKELNFKTSWITWLTTAYLVTSTATLPIWGKLSDLYGRRRIIMTGVVLFTLASMLCGLAQDPTQLVLYRALQGLGSAAIFSTAFAVVGDIFTAQERPKYQGFFGAVFGLSSVVGPYAGGLLTDYISWRWVFYINVPIAIIALWFMITKMPPLKSSRGGKIDYVGGMFLIVAVVPLLLALTLAPDTYAWGSTQILGMFGLSLVSLILFIWQERRTGEPIVDLKLFQNRTYTITALAAFLLGAAFLGTIVFLPLFMVNVLGVSATRAGAALTPLTLGVVAGNILSGQLVARIGKYKPVLLGSLVILLAGYLILVFTLHPDETQGSIIAKLVLLGIGLGPSIPLYTQLMINTAPRDKIGMASSSATFLRQMGSTIGVAVLGTVFASSLTHQFETKVVPVVPKEMQSMFAGQQSKSSEGNAATGFNEKKILTDTQKKFAEQRTLVKEALIDNKPEAMKEFAKNPEVPAAFRQTLASGEVSPQAKPFLKTAYDNALKKLDEVEKTATTGIHKVSVAYKTAWTDAIRGIFEVGLIVVILGMIVTALIPEVPFKKQEGPRQGPPVME</sequence>
<feature type="transmembrane region" description="Helical" evidence="7">
    <location>
        <begin position="231"/>
        <end position="253"/>
    </location>
</feature>
<feature type="transmembrane region" description="Helical" evidence="7">
    <location>
        <begin position="366"/>
        <end position="387"/>
    </location>
</feature>
<proteinExistence type="predicted"/>
<feature type="transmembrane region" description="Helical" evidence="7">
    <location>
        <begin position="309"/>
        <end position="328"/>
    </location>
</feature>
<evidence type="ECO:0000259" key="8">
    <source>
        <dbReference type="PROSITE" id="PS50850"/>
    </source>
</evidence>
<dbReference type="PROSITE" id="PS50850">
    <property type="entry name" value="MFS"/>
    <property type="match status" value="1"/>
</dbReference>
<evidence type="ECO:0000256" key="6">
    <source>
        <dbReference type="ARBA" id="ARBA00023136"/>
    </source>
</evidence>
<keyword evidence="2" id="KW-0813">Transport</keyword>
<evidence type="ECO:0000313" key="9">
    <source>
        <dbReference type="EMBL" id="GGJ54331.1"/>
    </source>
</evidence>
<dbReference type="InterPro" id="IPR011701">
    <property type="entry name" value="MFS"/>
</dbReference>
<feature type="transmembrane region" description="Helical" evidence="7">
    <location>
        <begin position="54"/>
        <end position="73"/>
    </location>
</feature>
<dbReference type="InterPro" id="IPR036259">
    <property type="entry name" value="MFS_trans_sf"/>
</dbReference>
<dbReference type="Pfam" id="PF07690">
    <property type="entry name" value="MFS_1"/>
    <property type="match status" value="1"/>
</dbReference>
<dbReference type="Proteomes" id="UP000632222">
    <property type="component" value="Unassembled WGS sequence"/>
</dbReference>
<dbReference type="InterPro" id="IPR004638">
    <property type="entry name" value="EmrB-like"/>
</dbReference>
<dbReference type="EMBL" id="BMOD01000029">
    <property type="protein sequence ID" value="GGJ54331.1"/>
    <property type="molecule type" value="Genomic_DNA"/>
</dbReference>
<feature type="transmembrane region" description="Helical" evidence="7">
    <location>
        <begin position="204"/>
        <end position="225"/>
    </location>
</feature>
<keyword evidence="4 7" id="KW-0812">Transmembrane</keyword>
<feature type="transmembrane region" description="Helical" evidence="7">
    <location>
        <begin position="563"/>
        <end position="585"/>
    </location>
</feature>
<keyword evidence="5 7" id="KW-1133">Transmembrane helix</keyword>
<feature type="transmembrane region" description="Helical" evidence="7">
    <location>
        <begin position="143"/>
        <end position="161"/>
    </location>
</feature>
<feature type="transmembrane region" description="Helical" evidence="7">
    <location>
        <begin position="85"/>
        <end position="104"/>
    </location>
</feature>
<feature type="transmembrane region" description="Helical" evidence="7">
    <location>
        <begin position="273"/>
        <end position="297"/>
    </location>
</feature>
<reference evidence="10" key="1">
    <citation type="journal article" date="2019" name="Int. J. Syst. Evol. Microbiol.">
        <title>The Global Catalogue of Microorganisms (GCM) 10K type strain sequencing project: providing services to taxonomists for standard genome sequencing and annotation.</title>
        <authorList>
            <consortium name="The Broad Institute Genomics Platform"/>
            <consortium name="The Broad Institute Genome Sequencing Center for Infectious Disease"/>
            <person name="Wu L."/>
            <person name="Ma J."/>
        </authorList>
    </citation>
    <scope>NUCLEOTIDE SEQUENCE [LARGE SCALE GENOMIC DNA]</scope>
    <source>
        <strain evidence="10">JCM 14370</strain>
    </source>
</reference>
<comment type="subcellular location">
    <subcellularLocation>
        <location evidence="1">Cell membrane</location>
        <topology evidence="1">Multi-pass membrane protein</topology>
    </subcellularLocation>
</comment>
<feature type="transmembrane region" description="Helical" evidence="7">
    <location>
        <begin position="173"/>
        <end position="192"/>
    </location>
</feature>
<name>A0ABQ2DG24_9DEIO</name>
<evidence type="ECO:0000256" key="4">
    <source>
        <dbReference type="ARBA" id="ARBA00022692"/>
    </source>
</evidence>
<dbReference type="NCBIfam" id="TIGR00711">
    <property type="entry name" value="efflux_EmrB"/>
    <property type="match status" value="1"/>
</dbReference>
<dbReference type="SUPFAM" id="SSF103473">
    <property type="entry name" value="MFS general substrate transporter"/>
    <property type="match status" value="1"/>
</dbReference>
<accession>A0ABQ2DG24</accession>